<dbReference type="AlphaFoldDB" id="A0A5B0M2S9"/>
<sequence length="174" mass="19445">MKLYALGTYPQSRVSPPSGLDSYFNIGKGVSRRSFPVVISSGWRQNQIPAKAVFNSRMLLCLFALLAPSLIFTGNIQPTSLPQMSHAFGILPKRFCFKFGPGQQSWLSVRAGTTDYEIQWQQLSRAGATPEMLMCRKQNKRALRKMTYVLGIGQQSMPETTDRKTTKSEAGTKM</sequence>
<comment type="caution">
    <text evidence="1">The sequence shown here is derived from an EMBL/GenBank/DDBJ whole genome shotgun (WGS) entry which is preliminary data.</text>
</comment>
<protein>
    <submittedName>
        <fullName evidence="1">Uncharacterized protein</fullName>
    </submittedName>
</protein>
<evidence type="ECO:0000313" key="1">
    <source>
        <dbReference type="EMBL" id="KAA1070054.1"/>
    </source>
</evidence>
<dbReference type="Proteomes" id="UP000325313">
    <property type="component" value="Unassembled WGS sequence"/>
</dbReference>
<reference evidence="1 2" key="1">
    <citation type="submission" date="2019-05" db="EMBL/GenBank/DDBJ databases">
        <title>Emergence of the Ug99 lineage of the wheat stem rust pathogen through somatic hybridization.</title>
        <authorList>
            <person name="Li F."/>
            <person name="Upadhyaya N.M."/>
            <person name="Sperschneider J."/>
            <person name="Matny O."/>
            <person name="Nguyen-Phuc H."/>
            <person name="Mago R."/>
            <person name="Raley C."/>
            <person name="Miller M.E."/>
            <person name="Silverstein K.A.T."/>
            <person name="Henningsen E."/>
            <person name="Hirsch C.D."/>
            <person name="Visser B."/>
            <person name="Pretorius Z.A."/>
            <person name="Steffenson B.J."/>
            <person name="Schwessinger B."/>
            <person name="Dodds P.N."/>
            <person name="Figueroa M."/>
        </authorList>
    </citation>
    <scope>NUCLEOTIDE SEQUENCE [LARGE SCALE GENOMIC DNA]</scope>
    <source>
        <strain evidence="1 2">Ug99</strain>
    </source>
</reference>
<gene>
    <name evidence="1" type="ORF">PGTUg99_005936</name>
</gene>
<organism evidence="1 2">
    <name type="scientific">Puccinia graminis f. sp. tritici</name>
    <dbReference type="NCBI Taxonomy" id="56615"/>
    <lineage>
        <taxon>Eukaryota</taxon>
        <taxon>Fungi</taxon>
        <taxon>Dikarya</taxon>
        <taxon>Basidiomycota</taxon>
        <taxon>Pucciniomycotina</taxon>
        <taxon>Pucciniomycetes</taxon>
        <taxon>Pucciniales</taxon>
        <taxon>Pucciniaceae</taxon>
        <taxon>Puccinia</taxon>
    </lineage>
</organism>
<accession>A0A5B0M2S9</accession>
<dbReference type="EMBL" id="VDEP01000486">
    <property type="protein sequence ID" value="KAA1070054.1"/>
    <property type="molecule type" value="Genomic_DNA"/>
</dbReference>
<proteinExistence type="predicted"/>
<evidence type="ECO:0000313" key="2">
    <source>
        <dbReference type="Proteomes" id="UP000325313"/>
    </source>
</evidence>
<name>A0A5B0M2S9_PUCGR</name>